<dbReference type="InterPro" id="IPR000462">
    <property type="entry name" value="CDP-OH_P_trans"/>
</dbReference>
<organism evidence="2 3">
    <name type="scientific">Hungatella hathewayi</name>
    <dbReference type="NCBI Taxonomy" id="154046"/>
    <lineage>
        <taxon>Bacteria</taxon>
        <taxon>Bacillati</taxon>
        <taxon>Bacillota</taxon>
        <taxon>Clostridia</taxon>
        <taxon>Lachnospirales</taxon>
        <taxon>Lachnospiraceae</taxon>
        <taxon>Hungatella</taxon>
    </lineage>
</organism>
<sequence>MITVKDIADKSMTPEKKESAQNDLFAFYIGRPISYVLTIPFIYTNISPNAISLLSIAITIIGFIIACIAKTKAGMVISWSMFFLWNLLDGVDGNVARYKKQFSKMGSVYDAMAGYLAASMMFFAAAIMAAHANGPLVSKSIISPEALIIIGGITAMVNMFPRLIMHKTITTLMNKGAMSEINEKKNYGIAKVIVLNLKSCAGGAQVLFLIAVLCNILDLYTVCYFLFNLTVMIVTLKTILKGDSK</sequence>
<protein>
    <submittedName>
        <fullName evidence="2">CDP-alcohol phosphatidyltransferase family protein</fullName>
    </submittedName>
</protein>
<dbReference type="Pfam" id="PF01066">
    <property type="entry name" value="CDP-OH_P_transf"/>
    <property type="match status" value="1"/>
</dbReference>
<dbReference type="Gene3D" id="1.20.120.1760">
    <property type="match status" value="1"/>
</dbReference>
<dbReference type="GO" id="GO:0016780">
    <property type="term" value="F:phosphotransferase activity, for other substituted phosphate groups"/>
    <property type="evidence" value="ECO:0007669"/>
    <property type="project" value="InterPro"/>
</dbReference>
<feature type="transmembrane region" description="Helical" evidence="1">
    <location>
        <begin position="24"/>
        <end position="43"/>
    </location>
</feature>
<keyword evidence="1" id="KW-0472">Membrane</keyword>
<keyword evidence="1" id="KW-1133">Transmembrane helix</keyword>
<keyword evidence="2" id="KW-0808">Transferase</keyword>
<evidence type="ECO:0000256" key="1">
    <source>
        <dbReference type="SAM" id="Phobius"/>
    </source>
</evidence>
<evidence type="ECO:0000313" key="3">
    <source>
        <dbReference type="Proteomes" id="UP000261257"/>
    </source>
</evidence>
<feature type="transmembrane region" description="Helical" evidence="1">
    <location>
        <begin position="49"/>
        <end position="69"/>
    </location>
</feature>
<feature type="transmembrane region" description="Helical" evidence="1">
    <location>
        <begin position="219"/>
        <end position="240"/>
    </location>
</feature>
<dbReference type="Proteomes" id="UP000261257">
    <property type="component" value="Unassembled WGS sequence"/>
</dbReference>
<accession>A0A3E4U8H2</accession>
<feature type="transmembrane region" description="Helical" evidence="1">
    <location>
        <begin position="192"/>
        <end position="213"/>
    </location>
</feature>
<reference evidence="2 3" key="1">
    <citation type="submission" date="2018-08" db="EMBL/GenBank/DDBJ databases">
        <title>A genome reference for cultivated species of the human gut microbiota.</title>
        <authorList>
            <person name="Zou Y."/>
            <person name="Xue W."/>
            <person name="Luo G."/>
        </authorList>
    </citation>
    <scope>NUCLEOTIDE SEQUENCE [LARGE SCALE GENOMIC DNA]</scope>
    <source>
        <strain evidence="2 3">TF05-11AC</strain>
    </source>
</reference>
<dbReference type="AlphaFoldDB" id="A0A3E4U8H2"/>
<dbReference type="EMBL" id="QSSQ01000011">
    <property type="protein sequence ID" value="RGM03979.1"/>
    <property type="molecule type" value="Genomic_DNA"/>
</dbReference>
<dbReference type="GO" id="GO:0016020">
    <property type="term" value="C:membrane"/>
    <property type="evidence" value="ECO:0007669"/>
    <property type="project" value="InterPro"/>
</dbReference>
<evidence type="ECO:0000313" key="2">
    <source>
        <dbReference type="EMBL" id="RGM03979.1"/>
    </source>
</evidence>
<comment type="caution">
    <text evidence="2">The sequence shown here is derived from an EMBL/GenBank/DDBJ whole genome shotgun (WGS) entry which is preliminary data.</text>
</comment>
<keyword evidence="1" id="KW-0812">Transmembrane</keyword>
<dbReference type="InterPro" id="IPR043130">
    <property type="entry name" value="CDP-OH_PTrfase_TM_dom"/>
</dbReference>
<feature type="transmembrane region" description="Helical" evidence="1">
    <location>
        <begin position="141"/>
        <end position="160"/>
    </location>
</feature>
<name>A0A3E4U8H2_9FIRM</name>
<gene>
    <name evidence="2" type="ORF">DXC39_13245</name>
</gene>
<feature type="transmembrane region" description="Helical" evidence="1">
    <location>
        <begin position="107"/>
        <end position="129"/>
    </location>
</feature>
<dbReference type="GO" id="GO:0008654">
    <property type="term" value="P:phospholipid biosynthetic process"/>
    <property type="evidence" value="ECO:0007669"/>
    <property type="project" value="InterPro"/>
</dbReference>
<dbReference type="RefSeq" id="WP_117622739.1">
    <property type="nucleotide sequence ID" value="NZ_QRQF01000015.1"/>
</dbReference>
<proteinExistence type="predicted"/>